<organism evidence="1 2">
    <name type="scientific">Brachionus plicatilis</name>
    <name type="common">Marine rotifer</name>
    <name type="synonym">Brachionus muelleri</name>
    <dbReference type="NCBI Taxonomy" id="10195"/>
    <lineage>
        <taxon>Eukaryota</taxon>
        <taxon>Metazoa</taxon>
        <taxon>Spiralia</taxon>
        <taxon>Gnathifera</taxon>
        <taxon>Rotifera</taxon>
        <taxon>Eurotatoria</taxon>
        <taxon>Monogononta</taxon>
        <taxon>Pseudotrocha</taxon>
        <taxon>Ploima</taxon>
        <taxon>Brachionidae</taxon>
        <taxon>Brachionus</taxon>
    </lineage>
</organism>
<dbReference type="EMBL" id="REGN01004801">
    <property type="protein sequence ID" value="RNA16134.1"/>
    <property type="molecule type" value="Genomic_DNA"/>
</dbReference>
<comment type="caution">
    <text evidence="1">The sequence shown here is derived from an EMBL/GenBank/DDBJ whole genome shotgun (WGS) entry which is preliminary data.</text>
</comment>
<accession>A0A3M7QYD9</accession>
<dbReference type="AlphaFoldDB" id="A0A3M7QYD9"/>
<protein>
    <submittedName>
        <fullName evidence="1">Uncharacterized protein</fullName>
    </submittedName>
</protein>
<sequence>MDRFKRSTVCLIMHFSFKRLKIYRSNFMGNRMKKKSKELVNLVNGVNFAKSLKMNLRREHNMKLVREISKRGSFSFWVWNTKECNRK</sequence>
<dbReference type="Proteomes" id="UP000276133">
    <property type="component" value="Unassembled WGS sequence"/>
</dbReference>
<gene>
    <name evidence="1" type="ORF">BpHYR1_036708</name>
</gene>
<evidence type="ECO:0000313" key="1">
    <source>
        <dbReference type="EMBL" id="RNA16134.1"/>
    </source>
</evidence>
<name>A0A3M7QYD9_BRAPC</name>
<proteinExistence type="predicted"/>
<reference evidence="1 2" key="1">
    <citation type="journal article" date="2018" name="Sci. Rep.">
        <title>Genomic signatures of local adaptation to the degree of environmental predictability in rotifers.</title>
        <authorList>
            <person name="Franch-Gras L."/>
            <person name="Hahn C."/>
            <person name="Garcia-Roger E.M."/>
            <person name="Carmona M.J."/>
            <person name="Serra M."/>
            <person name="Gomez A."/>
        </authorList>
    </citation>
    <scope>NUCLEOTIDE SEQUENCE [LARGE SCALE GENOMIC DNA]</scope>
    <source>
        <strain evidence="1">HYR1</strain>
    </source>
</reference>
<keyword evidence="2" id="KW-1185">Reference proteome</keyword>
<evidence type="ECO:0000313" key="2">
    <source>
        <dbReference type="Proteomes" id="UP000276133"/>
    </source>
</evidence>